<keyword evidence="2" id="KW-1185">Reference proteome</keyword>
<reference evidence="1 2" key="1">
    <citation type="journal article" date="2019" name="Emerg. Microbes Infect.">
        <title>Comprehensive subspecies identification of 175 nontuberculous mycobacteria species based on 7547 genomic profiles.</title>
        <authorList>
            <person name="Matsumoto Y."/>
            <person name="Kinjo T."/>
            <person name="Motooka D."/>
            <person name="Nabeya D."/>
            <person name="Jung N."/>
            <person name="Uechi K."/>
            <person name="Horii T."/>
            <person name="Iida T."/>
            <person name="Fujita J."/>
            <person name="Nakamura S."/>
        </authorList>
    </citation>
    <scope>NUCLEOTIDE SEQUENCE [LARGE SCALE GENOMIC DNA]</scope>
    <source>
        <strain evidence="1 2">JCM 13571</strain>
    </source>
</reference>
<dbReference type="Proteomes" id="UP000467260">
    <property type="component" value="Chromosome"/>
</dbReference>
<organism evidence="1 2">
    <name type="scientific">Mycolicibacter hiberniae</name>
    <dbReference type="NCBI Taxonomy" id="29314"/>
    <lineage>
        <taxon>Bacteria</taxon>
        <taxon>Bacillati</taxon>
        <taxon>Actinomycetota</taxon>
        <taxon>Actinomycetes</taxon>
        <taxon>Mycobacteriales</taxon>
        <taxon>Mycobacteriaceae</taxon>
        <taxon>Mycolicibacter</taxon>
    </lineage>
</organism>
<accession>A0A7I7WYZ1</accession>
<sequence length="62" mass="6278">MASSDPFGCCKPVEGYNLAHEVTKPHRKNPARHPAPAVMFPGAQGAAPAPGFAALPKAAALG</sequence>
<proteinExistence type="predicted"/>
<gene>
    <name evidence="1" type="ORF">MHIB_01710</name>
</gene>
<evidence type="ECO:0000313" key="1">
    <source>
        <dbReference type="EMBL" id="BBZ21753.1"/>
    </source>
</evidence>
<dbReference type="AlphaFoldDB" id="A0A7I7WYZ1"/>
<dbReference type="KEGG" id="mhib:MHIB_01710"/>
<protein>
    <submittedName>
        <fullName evidence="1">Uncharacterized protein</fullName>
    </submittedName>
</protein>
<dbReference type="EMBL" id="AP022609">
    <property type="protein sequence ID" value="BBZ21753.1"/>
    <property type="molecule type" value="Genomic_DNA"/>
</dbReference>
<name>A0A7I7WYZ1_9MYCO</name>
<evidence type="ECO:0000313" key="2">
    <source>
        <dbReference type="Proteomes" id="UP000467260"/>
    </source>
</evidence>